<dbReference type="AlphaFoldDB" id="A0A9P6QIE9"/>
<dbReference type="Pfam" id="PF05172">
    <property type="entry name" value="RRM_Nup35"/>
    <property type="match status" value="1"/>
</dbReference>
<feature type="region of interest" description="Disordered" evidence="6">
    <location>
        <begin position="1"/>
        <end position="191"/>
    </location>
</feature>
<evidence type="ECO:0000313" key="9">
    <source>
        <dbReference type="Proteomes" id="UP000726737"/>
    </source>
</evidence>
<keyword evidence="3 5" id="KW-0509">mRNA transport</keyword>
<proteinExistence type="predicted"/>
<dbReference type="OrthoDB" id="1733656at2759"/>
<sequence length="895" mass="95371">MSMFTFNASGPLSGSQGSNSSRTSTGKSTYVPSTYIARQLQLEEEARRKQESNHGNDTHTNTSTSASYMRGPNDVLAPGYLSGPLGYQSSPSSISSQMPRTSLGESSASQGIGPVQGAGVGAGSSQQSESTPNQSRMYPELYGSGNTSSFNRVEQTSFHEPGTPSSAPKSILRSEGRPETNNNDQIRRGSIVRFSSVAPELGSPRPSTPPIYCHGGSNPFYANNHISPSSSLSNLHSALKEDDKVDVLSHRAAAGASMLNSSLGPALGSVSGATQQTQMLSSKMQNEMNTSLMRGSPFSGAGSGSSFYSTLDSNAKRQQSSKFPSPFGKSSRDEDEEDKDKERYMPAILLGNAPGLKGSKVEPFVNGDPEWDKDGYSRLAPHLIGEDAPPADTLYDIAQKEKYYSQPASLLTSLQGSSQDNRSDADTNQGTGSSTVFSASQTNASYDSVITYGFSPEATSYILNQFRAFGTIERYETGVYGRVESESFNWLKIQFGGMWAARNATSRHLKSVGKFVVGVQPCPSFSTRNPTMAMDTNQASELTEAEAKELEAGVETLLKMRAQGLSADSVQIQAAAATKARHASLYESYSQGGSGGLNQSLGQSPFALGASSYTPASTLGESTSKRPSAHDPVDDDMAYILGHSLTSGGSLARSTRGRPFERENTRLRSQSKEAQEQDLKRGGASINGADRSMSSENPSAAGFRPLFSLNDSRGLNSGAGSGQDSVQQHQQQQHYQQQQNQQQQQQQQQDSFMASHRLTLRRNLGESTMSDTTLFASSGGVLLDTTSSPVAVGSSRSPVHVLKKQRLSSSLPPSSSSSFHNDNVSLSQFGKGKDRASLLIDDPELVDEWGTPRLSKMASSTSSAGTGAAANGVKSAPESMVSSVLNMAKKRLFWG</sequence>
<keyword evidence="5" id="KW-0906">Nuclear pore complex</keyword>
<comment type="subcellular location">
    <subcellularLocation>
        <location evidence="1">Nucleus</location>
    </subcellularLocation>
</comment>
<gene>
    <name evidence="8" type="ORF">BG011_002955</name>
</gene>
<feature type="region of interest" description="Disordered" evidence="6">
    <location>
        <begin position="413"/>
        <end position="437"/>
    </location>
</feature>
<keyword evidence="5" id="KW-0653">Protein transport</keyword>
<dbReference type="GO" id="GO:0006999">
    <property type="term" value="P:nuclear pore organization"/>
    <property type="evidence" value="ECO:0007669"/>
    <property type="project" value="TreeGrafter"/>
</dbReference>
<dbReference type="Proteomes" id="UP000726737">
    <property type="component" value="Unassembled WGS sequence"/>
</dbReference>
<feature type="compositionally biased region" description="Low complexity" evidence="6">
    <location>
        <begin position="320"/>
        <end position="329"/>
    </location>
</feature>
<reference evidence="8" key="1">
    <citation type="journal article" date="2020" name="Fungal Divers.">
        <title>Resolving the Mortierellaceae phylogeny through synthesis of multi-gene phylogenetics and phylogenomics.</title>
        <authorList>
            <person name="Vandepol N."/>
            <person name="Liber J."/>
            <person name="Desiro A."/>
            <person name="Na H."/>
            <person name="Kennedy M."/>
            <person name="Barry K."/>
            <person name="Grigoriev I.V."/>
            <person name="Miller A.N."/>
            <person name="O'Donnell K."/>
            <person name="Stajich J.E."/>
            <person name="Bonito G."/>
        </authorList>
    </citation>
    <scope>NUCLEOTIDE SEQUENCE</scope>
    <source>
        <strain evidence="8">KOD948</strain>
    </source>
</reference>
<dbReference type="PANTHER" id="PTHR21527">
    <property type="entry name" value="NUCLEOPORIN NUP35"/>
    <property type="match status" value="1"/>
</dbReference>
<evidence type="ECO:0000259" key="7">
    <source>
        <dbReference type="PROSITE" id="PS51472"/>
    </source>
</evidence>
<feature type="domain" description="RRM Nup35-type" evidence="7">
    <location>
        <begin position="443"/>
        <end position="529"/>
    </location>
</feature>
<feature type="compositionally biased region" description="Low complexity" evidence="6">
    <location>
        <begin position="807"/>
        <end position="818"/>
    </location>
</feature>
<dbReference type="Gene3D" id="3.30.70.330">
    <property type="match status" value="1"/>
</dbReference>
<protein>
    <recommendedName>
        <fullName evidence="7">RRM Nup35-type domain-containing protein</fullName>
    </recommendedName>
</protein>
<dbReference type="GO" id="GO:0044615">
    <property type="term" value="C:nuclear pore nuclear basket"/>
    <property type="evidence" value="ECO:0007669"/>
    <property type="project" value="TreeGrafter"/>
</dbReference>
<name>A0A9P6QIE9_9FUNG</name>
<evidence type="ECO:0000256" key="1">
    <source>
        <dbReference type="ARBA" id="ARBA00004123"/>
    </source>
</evidence>
<dbReference type="PROSITE" id="PS51472">
    <property type="entry name" value="RRM_NUP35"/>
    <property type="match status" value="1"/>
</dbReference>
<evidence type="ECO:0000313" key="8">
    <source>
        <dbReference type="EMBL" id="KAG0266258.1"/>
    </source>
</evidence>
<feature type="compositionally biased region" description="Polar residues" evidence="6">
    <location>
        <begin position="788"/>
        <end position="797"/>
    </location>
</feature>
<comment type="caution">
    <text evidence="8">The sequence shown here is derived from an EMBL/GenBank/DDBJ whole genome shotgun (WGS) entry which is preliminary data.</text>
</comment>
<evidence type="ECO:0000256" key="5">
    <source>
        <dbReference type="PROSITE-ProRule" id="PRU00804"/>
    </source>
</evidence>
<feature type="compositionally biased region" description="Polar residues" evidence="6">
    <location>
        <begin position="614"/>
        <end position="626"/>
    </location>
</feature>
<accession>A0A9P6QIE9</accession>
<dbReference type="EMBL" id="JAAAJA010000020">
    <property type="protein sequence ID" value="KAG0266258.1"/>
    <property type="molecule type" value="Genomic_DNA"/>
</dbReference>
<keyword evidence="4 5" id="KW-0539">Nucleus</keyword>
<keyword evidence="2 5" id="KW-0813">Transport</keyword>
<feature type="compositionally biased region" description="Low complexity" evidence="6">
    <location>
        <begin position="9"/>
        <end position="26"/>
    </location>
</feature>
<feature type="region of interest" description="Disordered" evidence="6">
    <location>
        <begin position="788"/>
        <end position="827"/>
    </location>
</feature>
<feature type="compositionally biased region" description="Low complexity" evidence="6">
    <location>
        <begin position="858"/>
        <end position="870"/>
    </location>
</feature>
<dbReference type="InterPro" id="IPR012677">
    <property type="entry name" value="Nucleotide-bd_a/b_plait_sf"/>
</dbReference>
<feature type="compositionally biased region" description="Basic and acidic residues" evidence="6">
    <location>
        <begin position="658"/>
        <end position="681"/>
    </location>
</feature>
<feature type="compositionally biased region" description="Polar residues" evidence="6">
    <location>
        <begin position="144"/>
        <end position="168"/>
    </location>
</feature>
<feature type="region of interest" description="Disordered" evidence="6">
    <location>
        <begin position="647"/>
        <end position="752"/>
    </location>
</feature>
<evidence type="ECO:0000256" key="2">
    <source>
        <dbReference type="ARBA" id="ARBA00022448"/>
    </source>
</evidence>
<evidence type="ECO:0000256" key="4">
    <source>
        <dbReference type="ARBA" id="ARBA00023242"/>
    </source>
</evidence>
<dbReference type="GO" id="GO:0006607">
    <property type="term" value="P:NLS-bearing protein import into nucleus"/>
    <property type="evidence" value="ECO:0007669"/>
    <property type="project" value="TreeGrafter"/>
</dbReference>
<dbReference type="GO" id="GO:0044613">
    <property type="term" value="C:nuclear pore central transport channel"/>
    <property type="evidence" value="ECO:0007669"/>
    <property type="project" value="TreeGrafter"/>
</dbReference>
<dbReference type="GO" id="GO:0051028">
    <property type="term" value="P:mRNA transport"/>
    <property type="evidence" value="ECO:0007669"/>
    <property type="project" value="UniProtKB-UniRule"/>
</dbReference>
<dbReference type="PANTHER" id="PTHR21527:SF6">
    <property type="entry name" value="NUCLEOPORIN NUP35"/>
    <property type="match status" value="1"/>
</dbReference>
<keyword evidence="9" id="KW-1185">Reference proteome</keyword>
<feature type="region of interest" description="Disordered" evidence="6">
    <location>
        <begin position="614"/>
        <end position="635"/>
    </location>
</feature>
<dbReference type="GO" id="GO:0005543">
    <property type="term" value="F:phospholipid binding"/>
    <property type="evidence" value="ECO:0007669"/>
    <property type="project" value="TreeGrafter"/>
</dbReference>
<dbReference type="InterPro" id="IPR007846">
    <property type="entry name" value="RRM_NUP35_dom"/>
</dbReference>
<feature type="region of interest" description="Disordered" evidence="6">
    <location>
        <begin position="290"/>
        <end position="340"/>
    </location>
</feature>
<feature type="compositionally biased region" description="Polar residues" evidence="6">
    <location>
        <begin position="97"/>
        <end position="109"/>
    </location>
</feature>
<organism evidence="8 9">
    <name type="scientific">Mortierella polycephala</name>
    <dbReference type="NCBI Taxonomy" id="41804"/>
    <lineage>
        <taxon>Eukaryota</taxon>
        <taxon>Fungi</taxon>
        <taxon>Fungi incertae sedis</taxon>
        <taxon>Mucoromycota</taxon>
        <taxon>Mortierellomycotina</taxon>
        <taxon>Mortierellomycetes</taxon>
        <taxon>Mortierellales</taxon>
        <taxon>Mortierellaceae</taxon>
        <taxon>Mortierella</taxon>
    </lineage>
</organism>
<dbReference type="GO" id="GO:0017056">
    <property type="term" value="F:structural constituent of nuclear pore"/>
    <property type="evidence" value="ECO:0007669"/>
    <property type="project" value="TreeGrafter"/>
</dbReference>
<feature type="compositionally biased region" description="Basic and acidic residues" evidence="6">
    <location>
        <begin position="44"/>
        <end position="57"/>
    </location>
</feature>
<feature type="region of interest" description="Disordered" evidence="6">
    <location>
        <begin position="856"/>
        <end position="876"/>
    </location>
</feature>
<feature type="compositionally biased region" description="Low complexity" evidence="6">
    <location>
        <begin position="295"/>
        <end position="309"/>
    </location>
</feature>
<evidence type="ECO:0000256" key="3">
    <source>
        <dbReference type="ARBA" id="ARBA00022816"/>
    </source>
</evidence>
<evidence type="ECO:0000256" key="6">
    <source>
        <dbReference type="SAM" id="MobiDB-lite"/>
    </source>
</evidence>
<feature type="compositionally biased region" description="Low complexity" evidence="6">
    <location>
        <begin position="727"/>
        <end position="749"/>
    </location>
</feature>
<keyword evidence="5" id="KW-0811">Translocation</keyword>
<feature type="compositionally biased region" description="Polar residues" evidence="6">
    <location>
        <begin position="58"/>
        <end position="67"/>
    </location>
</feature>